<reference evidence="1 2" key="1">
    <citation type="submission" date="2013-03" db="EMBL/GenBank/DDBJ databases">
        <title>The Genome Sequence of Cladophialophora psammophila CBS 110553.</title>
        <authorList>
            <consortium name="The Broad Institute Genomics Platform"/>
            <person name="Cuomo C."/>
            <person name="de Hoog S."/>
            <person name="Gorbushina A."/>
            <person name="Walker B."/>
            <person name="Young S.K."/>
            <person name="Zeng Q."/>
            <person name="Gargeya S."/>
            <person name="Fitzgerald M."/>
            <person name="Haas B."/>
            <person name="Abouelleil A."/>
            <person name="Allen A.W."/>
            <person name="Alvarado L."/>
            <person name="Arachchi H.M."/>
            <person name="Berlin A.M."/>
            <person name="Chapman S.B."/>
            <person name="Gainer-Dewar J."/>
            <person name="Goldberg J."/>
            <person name="Griggs A."/>
            <person name="Gujja S."/>
            <person name="Hansen M."/>
            <person name="Howarth C."/>
            <person name="Imamovic A."/>
            <person name="Ireland A."/>
            <person name="Larimer J."/>
            <person name="McCowan C."/>
            <person name="Murphy C."/>
            <person name="Pearson M."/>
            <person name="Poon T.W."/>
            <person name="Priest M."/>
            <person name="Roberts A."/>
            <person name="Saif S."/>
            <person name="Shea T."/>
            <person name="Sisk P."/>
            <person name="Sykes S."/>
            <person name="Wortman J."/>
            <person name="Nusbaum C."/>
            <person name="Birren B."/>
        </authorList>
    </citation>
    <scope>NUCLEOTIDE SEQUENCE [LARGE SCALE GENOMIC DNA]</scope>
    <source>
        <strain evidence="1 2">CBS 110553</strain>
    </source>
</reference>
<dbReference type="HOGENOM" id="CLU_1673406_0_0_1"/>
<sequence length="158" mass="17760">VPSLGSIRRSYTSTTLHSAINCVPIHPTRATSTSGGRTWFPVSSSGFSTIPQDSHRLRRSGLDACFSKMTMCQLEPMITMITERLGTFSRRPTEAICWRFPWMVSLMKSMPQDVVAKKNLEVGLGAVSETTAAIPSRIFFYLIDMPSNLEKSVRNWRR</sequence>
<dbReference type="AlphaFoldDB" id="W9XBH4"/>
<accession>W9XBH4</accession>
<keyword evidence="2" id="KW-1185">Reference proteome</keyword>
<organism evidence="1 2">
    <name type="scientific">Cladophialophora psammophila CBS 110553</name>
    <dbReference type="NCBI Taxonomy" id="1182543"/>
    <lineage>
        <taxon>Eukaryota</taxon>
        <taxon>Fungi</taxon>
        <taxon>Dikarya</taxon>
        <taxon>Ascomycota</taxon>
        <taxon>Pezizomycotina</taxon>
        <taxon>Eurotiomycetes</taxon>
        <taxon>Chaetothyriomycetidae</taxon>
        <taxon>Chaetothyriales</taxon>
        <taxon>Herpotrichiellaceae</taxon>
        <taxon>Cladophialophora</taxon>
    </lineage>
</organism>
<dbReference type="RefSeq" id="XP_007747905.1">
    <property type="nucleotide sequence ID" value="XM_007749715.1"/>
</dbReference>
<comment type="caution">
    <text evidence="1">The sequence shown here is derived from an EMBL/GenBank/DDBJ whole genome shotgun (WGS) entry which is preliminary data.</text>
</comment>
<dbReference type="Proteomes" id="UP000019471">
    <property type="component" value="Unassembled WGS sequence"/>
</dbReference>
<gene>
    <name evidence="1" type="ORF">A1O5_09135</name>
</gene>
<protein>
    <submittedName>
        <fullName evidence="1">Uncharacterized protein</fullName>
    </submittedName>
</protein>
<name>W9XBH4_9EURO</name>
<evidence type="ECO:0000313" key="2">
    <source>
        <dbReference type="Proteomes" id="UP000019471"/>
    </source>
</evidence>
<evidence type="ECO:0000313" key="1">
    <source>
        <dbReference type="EMBL" id="EXJ67789.1"/>
    </source>
</evidence>
<dbReference type="EMBL" id="AMGX01000015">
    <property type="protein sequence ID" value="EXJ67789.1"/>
    <property type="molecule type" value="Genomic_DNA"/>
</dbReference>
<feature type="non-terminal residue" evidence="1">
    <location>
        <position position="1"/>
    </location>
</feature>
<dbReference type="GeneID" id="19193832"/>
<proteinExistence type="predicted"/>